<name>A0A8S2AD31_ARAAE</name>
<organism evidence="3 4">
    <name type="scientific">Arabidopsis arenosa</name>
    <name type="common">Sand rock-cress</name>
    <name type="synonym">Cardaminopsis arenosa</name>
    <dbReference type="NCBI Taxonomy" id="38785"/>
    <lineage>
        <taxon>Eukaryota</taxon>
        <taxon>Viridiplantae</taxon>
        <taxon>Streptophyta</taxon>
        <taxon>Embryophyta</taxon>
        <taxon>Tracheophyta</taxon>
        <taxon>Spermatophyta</taxon>
        <taxon>Magnoliopsida</taxon>
        <taxon>eudicotyledons</taxon>
        <taxon>Gunneridae</taxon>
        <taxon>Pentapetalae</taxon>
        <taxon>rosids</taxon>
        <taxon>malvids</taxon>
        <taxon>Brassicales</taxon>
        <taxon>Brassicaceae</taxon>
        <taxon>Camelineae</taxon>
        <taxon>Arabidopsis</taxon>
    </lineage>
</organism>
<dbReference type="Proteomes" id="UP000682877">
    <property type="component" value="Chromosome 5"/>
</dbReference>
<accession>A0A8S2AD31</accession>
<dbReference type="EMBL" id="LR999455">
    <property type="protein sequence ID" value="CAE6075223.1"/>
    <property type="molecule type" value="Genomic_DNA"/>
</dbReference>
<evidence type="ECO:0000313" key="3">
    <source>
        <dbReference type="EMBL" id="CAE6075223.1"/>
    </source>
</evidence>
<reference evidence="3" key="1">
    <citation type="submission" date="2021-01" db="EMBL/GenBank/DDBJ databases">
        <authorList>
            <person name="Bezrukov I."/>
        </authorList>
    </citation>
    <scope>NUCLEOTIDE SEQUENCE</scope>
</reference>
<evidence type="ECO:0000313" key="4">
    <source>
        <dbReference type="Proteomes" id="UP000682877"/>
    </source>
</evidence>
<dbReference type="AlphaFoldDB" id="A0A8S2AD31"/>
<gene>
    <name evidence="3" type="ORF">AARE701A_LOCUS12634</name>
</gene>
<evidence type="ECO:0000256" key="1">
    <source>
        <dbReference type="SAM" id="MobiDB-lite"/>
    </source>
</evidence>
<keyword evidence="4" id="KW-1185">Reference proteome</keyword>
<dbReference type="GO" id="GO:0003676">
    <property type="term" value="F:nucleic acid binding"/>
    <property type="evidence" value="ECO:0007669"/>
    <property type="project" value="InterPro"/>
</dbReference>
<protein>
    <recommendedName>
        <fullName evidence="2">RNase H type-1 domain-containing protein</fullName>
    </recommendedName>
</protein>
<feature type="region of interest" description="Disordered" evidence="1">
    <location>
        <begin position="1"/>
        <end position="22"/>
    </location>
</feature>
<dbReference type="GO" id="GO:0004523">
    <property type="term" value="F:RNA-DNA hybrid ribonuclease activity"/>
    <property type="evidence" value="ECO:0007669"/>
    <property type="project" value="InterPro"/>
</dbReference>
<evidence type="ECO:0000259" key="2">
    <source>
        <dbReference type="Pfam" id="PF13456"/>
    </source>
</evidence>
<dbReference type="InterPro" id="IPR002156">
    <property type="entry name" value="RNaseH_domain"/>
</dbReference>
<proteinExistence type="predicted"/>
<dbReference type="Pfam" id="PF13456">
    <property type="entry name" value="RVT_3"/>
    <property type="match status" value="1"/>
</dbReference>
<feature type="domain" description="RNase H type-1" evidence="2">
    <location>
        <begin position="51"/>
        <end position="122"/>
    </location>
</feature>
<sequence length="139" mass="15287">MDRDEVGMISKKRKVDGDTPNLEGEGSLKVVETQSAAAKFEENVVYRLYSKGLVSTDNVAAGFGVAICDQTDELLFKMKESVSDVEGVEVRALIRGLSESLDLGIKKVMIYCDDRELYQNLELGTKLGTPCRTSCPPYV</sequence>